<evidence type="ECO:0000313" key="1">
    <source>
        <dbReference type="EMBL" id="SDK83561.1"/>
    </source>
</evidence>
<protein>
    <submittedName>
        <fullName evidence="1">Uncharacterized protein</fullName>
    </submittedName>
</protein>
<accession>A0A1G9F5F4</accession>
<dbReference type="Proteomes" id="UP000199328">
    <property type="component" value="Unassembled WGS sequence"/>
</dbReference>
<evidence type="ECO:0000313" key="2">
    <source>
        <dbReference type="Proteomes" id="UP000199328"/>
    </source>
</evidence>
<sequence length="87" mass="8809">MDNPFSSRAMPLGGPARDLVPVNADDAVGLGFTAVALYVETGGTLSVVTAAGETRSFTVGDFAILPVGVRQVMATGTTAAGIHAFRV</sequence>
<keyword evidence="2" id="KW-1185">Reference proteome</keyword>
<reference evidence="2" key="1">
    <citation type="submission" date="2016-10" db="EMBL/GenBank/DDBJ databases">
        <authorList>
            <person name="Varghese N."/>
            <person name="Submissions S."/>
        </authorList>
    </citation>
    <scope>NUCLEOTIDE SEQUENCE [LARGE SCALE GENOMIC DNA]</scope>
    <source>
        <strain evidence="2">CGMCC 1.10789</strain>
    </source>
</reference>
<name>A0A1G9F5F4_9RHOB</name>
<organism evidence="1 2">
    <name type="scientific">Meinhardsimonia xiamenensis</name>
    <dbReference type="NCBI Taxonomy" id="990712"/>
    <lineage>
        <taxon>Bacteria</taxon>
        <taxon>Pseudomonadati</taxon>
        <taxon>Pseudomonadota</taxon>
        <taxon>Alphaproteobacteria</taxon>
        <taxon>Rhodobacterales</taxon>
        <taxon>Paracoccaceae</taxon>
        <taxon>Meinhardsimonia</taxon>
    </lineage>
</organism>
<dbReference type="OrthoDB" id="7916272at2"/>
<dbReference type="RefSeq" id="WP_092500654.1">
    <property type="nucleotide sequence ID" value="NZ_FNFV01000005.1"/>
</dbReference>
<dbReference type="STRING" id="990712.SAMN05216257_10542"/>
<proteinExistence type="predicted"/>
<dbReference type="AlphaFoldDB" id="A0A1G9F5F4"/>
<dbReference type="EMBL" id="FNFV01000005">
    <property type="protein sequence ID" value="SDK83561.1"/>
    <property type="molecule type" value="Genomic_DNA"/>
</dbReference>
<gene>
    <name evidence="1" type="ORF">SAMN05216257_10542</name>
</gene>